<keyword evidence="1" id="KW-0472">Membrane</keyword>
<feature type="transmembrane region" description="Helical" evidence="1">
    <location>
        <begin position="103"/>
        <end position="126"/>
    </location>
</feature>
<evidence type="ECO:0000313" key="2">
    <source>
        <dbReference type="EMBL" id="KSW10831.1"/>
    </source>
</evidence>
<dbReference type="InterPro" id="IPR046594">
    <property type="entry name" value="DUF6652"/>
</dbReference>
<comment type="caution">
    <text evidence="2">The sequence shown here is derived from an EMBL/GenBank/DDBJ whole genome shotgun (WGS) entry which is preliminary data.</text>
</comment>
<dbReference type="EMBL" id="LLVT01000002">
    <property type="protein sequence ID" value="KSW10831.1"/>
    <property type="molecule type" value="Genomic_DNA"/>
</dbReference>
<protein>
    <submittedName>
        <fullName evidence="2">Uncharacterized protein</fullName>
    </submittedName>
</protein>
<dbReference type="Proteomes" id="UP000054686">
    <property type="component" value="Unassembled WGS sequence"/>
</dbReference>
<evidence type="ECO:0000256" key="1">
    <source>
        <dbReference type="SAM" id="Phobius"/>
    </source>
</evidence>
<dbReference type="RefSeq" id="WP_060566465.1">
    <property type="nucleotide sequence ID" value="NZ_LLVT01000002.1"/>
</dbReference>
<proteinExistence type="predicted"/>
<dbReference type="Pfam" id="PF20357">
    <property type="entry name" value="DUF6652"/>
    <property type="match status" value="1"/>
</dbReference>
<feature type="transmembrane region" description="Helical" evidence="1">
    <location>
        <begin position="35"/>
        <end position="54"/>
    </location>
</feature>
<feature type="transmembrane region" description="Helical" evidence="1">
    <location>
        <begin position="66"/>
        <end position="91"/>
    </location>
</feature>
<keyword evidence="1" id="KW-0812">Transmembrane</keyword>
<evidence type="ECO:0000313" key="3">
    <source>
        <dbReference type="Proteomes" id="UP000054686"/>
    </source>
</evidence>
<reference evidence="2 3" key="1">
    <citation type="submission" date="2015-10" db="EMBL/GenBank/DDBJ databases">
        <title>Draft Genome of Actinomyces odontolyticus subsp. actinosynbacter strain XH001.</title>
        <authorList>
            <person name="Mclean J.S."/>
            <person name="He X."/>
        </authorList>
    </citation>
    <scope>NUCLEOTIDE SEQUENCE [LARGE SCALE GENOMIC DNA]</scope>
    <source>
        <strain evidence="2 3">XH001</strain>
    </source>
</reference>
<sequence>MSKVLRIVAPILLVIAAYSDQSYRIGFGLTWNMWLALFAVAAAANLISLFWLCRDESPRALALRSLLLKIVLLPFSLPLLQYSYVLVYLFLSPHDFFESLRFIYEWLGLAYLSLLISSGYGITAAIRARNQGLSNPKATKLHIPMQFFPVADLVSSYKLYMHLRARDAARQPAAAIPSPEA</sequence>
<name>A0A0V8RRU9_9ACTO</name>
<gene>
    <name evidence="2" type="ORF">APY09_04970</name>
</gene>
<organism evidence="2 3">
    <name type="scientific">Schaalia odontolytica</name>
    <dbReference type="NCBI Taxonomy" id="1660"/>
    <lineage>
        <taxon>Bacteria</taxon>
        <taxon>Bacillati</taxon>
        <taxon>Actinomycetota</taxon>
        <taxon>Actinomycetes</taxon>
        <taxon>Actinomycetales</taxon>
        <taxon>Actinomycetaceae</taxon>
        <taxon>Schaalia</taxon>
    </lineage>
</organism>
<dbReference type="AlphaFoldDB" id="A0A0V8RRU9"/>
<keyword evidence="1" id="KW-1133">Transmembrane helix</keyword>
<accession>A0A0V8RRU9</accession>